<dbReference type="AlphaFoldDB" id="A2DW11"/>
<reference evidence="3" key="2">
    <citation type="journal article" date="2007" name="Science">
        <title>Draft genome sequence of the sexually transmitted pathogen Trichomonas vaginalis.</title>
        <authorList>
            <person name="Carlton J.M."/>
            <person name="Hirt R.P."/>
            <person name="Silva J.C."/>
            <person name="Delcher A.L."/>
            <person name="Schatz M."/>
            <person name="Zhao Q."/>
            <person name="Wortman J.R."/>
            <person name="Bidwell S.L."/>
            <person name="Alsmark U.C.M."/>
            <person name="Besteiro S."/>
            <person name="Sicheritz-Ponten T."/>
            <person name="Noel C.J."/>
            <person name="Dacks J.B."/>
            <person name="Foster P.G."/>
            <person name="Simillion C."/>
            <person name="Van de Peer Y."/>
            <person name="Miranda-Saavedra D."/>
            <person name="Barton G.J."/>
            <person name="Westrop G.D."/>
            <person name="Mueller S."/>
            <person name="Dessi D."/>
            <person name="Fiori P.L."/>
            <person name="Ren Q."/>
            <person name="Paulsen I."/>
            <person name="Zhang H."/>
            <person name="Bastida-Corcuera F.D."/>
            <person name="Simoes-Barbosa A."/>
            <person name="Brown M.T."/>
            <person name="Hayes R.D."/>
            <person name="Mukherjee M."/>
            <person name="Okumura C.Y."/>
            <person name="Schneider R."/>
            <person name="Smith A.J."/>
            <person name="Vanacova S."/>
            <person name="Villalvazo M."/>
            <person name="Haas B.J."/>
            <person name="Pertea M."/>
            <person name="Feldblyum T.V."/>
            <person name="Utterback T.R."/>
            <person name="Shu C.L."/>
            <person name="Osoegawa K."/>
            <person name="de Jong P.J."/>
            <person name="Hrdy I."/>
            <person name="Horvathova L."/>
            <person name="Zubacova Z."/>
            <person name="Dolezal P."/>
            <person name="Malik S.B."/>
            <person name="Logsdon J.M. Jr."/>
            <person name="Henze K."/>
            <person name="Gupta A."/>
            <person name="Wang C.C."/>
            <person name="Dunne R.L."/>
            <person name="Upcroft J.A."/>
            <person name="Upcroft P."/>
            <person name="White O."/>
            <person name="Salzberg S.L."/>
            <person name="Tang P."/>
            <person name="Chiu C.-H."/>
            <person name="Lee Y.-S."/>
            <person name="Embley T.M."/>
            <person name="Coombs G.H."/>
            <person name="Mottram J.C."/>
            <person name="Tachezy J."/>
            <person name="Fraser-Liggett C.M."/>
            <person name="Johnson P.J."/>
        </authorList>
    </citation>
    <scope>NUCLEOTIDE SEQUENCE [LARGE SCALE GENOMIC DNA]</scope>
    <source>
        <strain evidence="3">G3</strain>
    </source>
</reference>
<sequence length="401" mass="43597">MILTFSSINKVIKNIEADPDTKFEKIIPIICEQFGFESCKLIYGGKIINPENTVESISYKPDSKILITPLGKKSPAPAPAAPATPAPAAEAPATQPGTTPATTESTAAPAAPVLIGSIKRYPRKKLIPSPTISTALEIKYESTGKNAQEANPMDSLSDEEFIKNKIQTLPNKEKFDENVAELLNINPDRNLVIRALFATDNNVLFASNMLCFDPSKIPPLRQPAVQPRSQPFDVKPVLDNVAKNQIITTILPPHLGIESELSVPLATIDQIEIQILQSNTTKKVNYFKKIFTQSGILIGQYSNLLARVGIIPNNDPARAMAVIGLVTVSGVILHISQLPYLSEKSITGNAPELEGLSQADREAVLSIAQQTGVPLDIALQYYDACDHNVDLAIQQIRFSMQ</sequence>
<organism evidence="3 4">
    <name type="scientific">Trichomonas vaginalis (strain ATCC PRA-98 / G3)</name>
    <dbReference type="NCBI Taxonomy" id="412133"/>
    <lineage>
        <taxon>Eukaryota</taxon>
        <taxon>Metamonada</taxon>
        <taxon>Parabasalia</taxon>
        <taxon>Trichomonadida</taxon>
        <taxon>Trichomonadidae</taxon>
        <taxon>Trichomonas</taxon>
    </lineage>
</organism>
<dbReference type="GO" id="GO:0031593">
    <property type="term" value="F:polyubiquitin modification-dependent protein binding"/>
    <property type="evidence" value="ECO:0000318"/>
    <property type="project" value="GO_Central"/>
</dbReference>
<dbReference type="Proteomes" id="UP000001542">
    <property type="component" value="Unassembled WGS sequence"/>
</dbReference>
<reference evidence="3" key="1">
    <citation type="submission" date="2006-10" db="EMBL/GenBank/DDBJ databases">
        <authorList>
            <person name="Amadeo P."/>
            <person name="Zhao Q."/>
            <person name="Wortman J."/>
            <person name="Fraser-Liggett C."/>
            <person name="Carlton J."/>
        </authorList>
    </citation>
    <scope>NUCLEOTIDE SEQUENCE</scope>
    <source>
        <strain evidence="3">G3</strain>
    </source>
</reference>
<keyword evidence="4" id="KW-1185">Reference proteome</keyword>
<dbReference type="SUPFAM" id="SSF54236">
    <property type="entry name" value="Ubiquitin-like"/>
    <property type="match status" value="1"/>
</dbReference>
<dbReference type="GO" id="GO:0043130">
    <property type="term" value="F:ubiquitin binding"/>
    <property type="evidence" value="ECO:0000318"/>
    <property type="project" value="GO_Central"/>
</dbReference>
<evidence type="ECO:0000259" key="2">
    <source>
        <dbReference type="PROSITE" id="PS50030"/>
    </source>
</evidence>
<dbReference type="VEuPathDB" id="TrichDB:TVAG_252690"/>
<evidence type="ECO:0000256" key="1">
    <source>
        <dbReference type="SAM" id="MobiDB-lite"/>
    </source>
</evidence>
<gene>
    <name evidence="3" type="ORF">TVAG_252690</name>
</gene>
<feature type="compositionally biased region" description="Low complexity" evidence="1">
    <location>
        <begin position="86"/>
        <end position="107"/>
    </location>
</feature>
<proteinExistence type="predicted"/>
<accession>A2DW11</accession>
<feature type="compositionally biased region" description="Pro residues" evidence="1">
    <location>
        <begin position="76"/>
        <end position="85"/>
    </location>
</feature>
<dbReference type="InParanoid" id="A2DW11"/>
<dbReference type="KEGG" id="tva:4773459"/>
<feature type="domain" description="UBA" evidence="2">
    <location>
        <begin position="174"/>
        <end position="213"/>
    </location>
</feature>
<dbReference type="GO" id="GO:0005829">
    <property type="term" value="C:cytosol"/>
    <property type="evidence" value="ECO:0000318"/>
    <property type="project" value="GO_Central"/>
</dbReference>
<dbReference type="GO" id="GO:0005654">
    <property type="term" value="C:nucleoplasm"/>
    <property type="evidence" value="ECO:0000318"/>
    <property type="project" value="GO_Central"/>
</dbReference>
<dbReference type="InterPro" id="IPR015940">
    <property type="entry name" value="UBA"/>
</dbReference>
<protein>
    <recommendedName>
        <fullName evidence="2">UBA domain-containing protein</fullName>
    </recommendedName>
</protein>
<dbReference type="EMBL" id="DS113256">
    <property type="protein sequence ID" value="EAY15456.1"/>
    <property type="molecule type" value="Genomic_DNA"/>
</dbReference>
<name>A2DW11_TRIV3</name>
<dbReference type="GO" id="GO:0070628">
    <property type="term" value="F:proteasome binding"/>
    <property type="evidence" value="ECO:0000318"/>
    <property type="project" value="GO_Central"/>
</dbReference>
<feature type="region of interest" description="Disordered" evidence="1">
    <location>
        <begin position="70"/>
        <end position="107"/>
    </location>
</feature>
<dbReference type="VEuPathDB" id="TrichDB:TVAGG3_0845260"/>
<dbReference type="PANTHER" id="PTHR10621">
    <property type="entry name" value="UV EXCISION REPAIR PROTEIN RAD23"/>
    <property type="match status" value="1"/>
</dbReference>
<dbReference type="STRING" id="5722.A2DW11"/>
<evidence type="ECO:0000313" key="3">
    <source>
        <dbReference type="EMBL" id="EAY15456.1"/>
    </source>
</evidence>
<dbReference type="RefSeq" id="XP_001327679.1">
    <property type="nucleotide sequence ID" value="XM_001327644.1"/>
</dbReference>
<dbReference type="PROSITE" id="PS50030">
    <property type="entry name" value="UBA"/>
    <property type="match status" value="1"/>
</dbReference>
<dbReference type="PANTHER" id="PTHR10621:SF0">
    <property type="entry name" value="UV EXCISION REPAIR PROTEIN RAD23"/>
    <property type="match status" value="1"/>
</dbReference>
<dbReference type="InterPro" id="IPR029071">
    <property type="entry name" value="Ubiquitin-like_domsf"/>
</dbReference>
<evidence type="ECO:0000313" key="4">
    <source>
        <dbReference type="Proteomes" id="UP000001542"/>
    </source>
</evidence>
<dbReference type="SMR" id="A2DW11"/>
<dbReference type="GO" id="GO:0043161">
    <property type="term" value="P:proteasome-mediated ubiquitin-dependent protein catabolic process"/>
    <property type="evidence" value="ECO:0000318"/>
    <property type="project" value="GO_Central"/>
</dbReference>